<sequence length="153" mass="17867">MGMRLFATSVTGIEPYFEKLHKISRYFDNENKKALFHNNYGGNLILSVLKVISVYEEKELNQNLFDTAKNLERTKDIDGYPEITLIFNVLISPLEIEKLSIHQLRDLYCSLFIERINNPLFRIPKTVDYDQLKSDLLVLIEDLKEVDLNSILL</sequence>
<dbReference type="EMBL" id="APPJ01000010">
    <property type="protein sequence ID" value="ENV17551.1"/>
    <property type="molecule type" value="Genomic_DNA"/>
</dbReference>
<evidence type="ECO:0000313" key="1">
    <source>
        <dbReference type="EMBL" id="ENV17551.1"/>
    </source>
</evidence>
<dbReference type="Proteomes" id="UP000013148">
    <property type="component" value="Unassembled WGS sequence"/>
</dbReference>
<keyword evidence="2" id="KW-1185">Reference proteome</keyword>
<comment type="caution">
    <text evidence="1">The sequence shown here is derived from an EMBL/GenBank/DDBJ whole genome shotgun (WGS) entry which is preliminary data.</text>
</comment>
<gene>
    <name evidence="1" type="ORF">F964_02269</name>
</gene>
<dbReference type="eggNOG" id="ENOG50303JC">
    <property type="taxonomic scope" value="Bacteria"/>
</dbReference>
<reference evidence="1 2" key="1">
    <citation type="submission" date="2013-02" db="EMBL/GenBank/DDBJ databases">
        <title>The Genome Sequence of Acinetobacter guillouiae NIPH 991.</title>
        <authorList>
            <consortium name="The Broad Institute Genome Sequencing Platform"/>
            <consortium name="The Broad Institute Genome Sequencing Center for Infectious Disease"/>
            <person name="Cerqueira G."/>
            <person name="Feldgarden M."/>
            <person name="Courvalin P."/>
            <person name="Perichon B."/>
            <person name="Grillot-Courvalin C."/>
            <person name="Clermont D."/>
            <person name="Rocha E."/>
            <person name="Yoon E.-J."/>
            <person name="Nemec A."/>
            <person name="Walker B."/>
            <person name="Young S.K."/>
            <person name="Zeng Q."/>
            <person name="Gargeya S."/>
            <person name="Fitzgerald M."/>
            <person name="Haas B."/>
            <person name="Abouelleil A."/>
            <person name="Alvarado L."/>
            <person name="Arachchi H.M."/>
            <person name="Berlin A.M."/>
            <person name="Chapman S.B."/>
            <person name="Dewar J."/>
            <person name="Goldberg J."/>
            <person name="Griggs A."/>
            <person name="Gujja S."/>
            <person name="Hansen M."/>
            <person name="Howarth C."/>
            <person name="Imamovic A."/>
            <person name="Larimer J."/>
            <person name="McCowan C."/>
            <person name="Murphy C."/>
            <person name="Neiman D."/>
            <person name="Pearson M."/>
            <person name="Priest M."/>
            <person name="Roberts A."/>
            <person name="Saif S."/>
            <person name="Shea T."/>
            <person name="Sisk P."/>
            <person name="Sykes S."/>
            <person name="Wortman J."/>
            <person name="Nusbaum C."/>
            <person name="Birren B."/>
        </authorList>
    </citation>
    <scope>NUCLEOTIDE SEQUENCE [LARGE SCALE GENOMIC DNA]</scope>
    <source>
        <strain evidence="1 2">NIPH 991</strain>
    </source>
</reference>
<proteinExistence type="predicted"/>
<protein>
    <submittedName>
        <fullName evidence="1">Uncharacterized protein</fullName>
    </submittedName>
</protein>
<dbReference type="RefSeq" id="WP_004820110.1">
    <property type="nucleotide sequence ID" value="NZ_KB849456.1"/>
</dbReference>
<dbReference type="PATRIC" id="fig|1217656.3.peg.2217"/>
<evidence type="ECO:0000313" key="2">
    <source>
        <dbReference type="Proteomes" id="UP000013148"/>
    </source>
</evidence>
<dbReference type="HOGENOM" id="CLU_1782669_0_0_6"/>
<dbReference type="AlphaFoldDB" id="N8X021"/>
<name>N8X021_ACIGI</name>
<accession>N8X021</accession>
<organism evidence="1 2">
    <name type="scientific">Acinetobacter guillouiae NIPH 991</name>
    <dbReference type="NCBI Taxonomy" id="1217656"/>
    <lineage>
        <taxon>Bacteria</taxon>
        <taxon>Pseudomonadati</taxon>
        <taxon>Pseudomonadota</taxon>
        <taxon>Gammaproteobacteria</taxon>
        <taxon>Moraxellales</taxon>
        <taxon>Moraxellaceae</taxon>
        <taxon>Acinetobacter</taxon>
    </lineage>
</organism>